<keyword evidence="2" id="KW-0328">Glycosyltransferase</keyword>
<name>A0A143PWK0_LUTPR</name>
<dbReference type="PANTHER" id="PTHR45947">
    <property type="entry name" value="SULFOQUINOVOSYL TRANSFERASE SQD2"/>
    <property type="match status" value="1"/>
</dbReference>
<dbReference type="SUPFAM" id="SSF53756">
    <property type="entry name" value="UDP-Glycosyltransferase/glycogen phosphorylase"/>
    <property type="match status" value="1"/>
</dbReference>
<protein>
    <submittedName>
        <fullName evidence="2">Glycosyltransferase KanE</fullName>
        <ecNumber evidence="2">2.4.1.-</ecNumber>
    </submittedName>
</protein>
<keyword evidence="2" id="KW-0808">Transferase</keyword>
<proteinExistence type="predicted"/>
<dbReference type="STRING" id="1855912.LuPra_05917"/>
<evidence type="ECO:0000313" key="3">
    <source>
        <dbReference type="Proteomes" id="UP000076079"/>
    </source>
</evidence>
<accession>A0A143PWK0</accession>
<feature type="domain" description="Glycosyl transferase family 1" evidence="1">
    <location>
        <begin position="166"/>
        <end position="317"/>
    </location>
</feature>
<dbReference type="Gene3D" id="3.40.50.2000">
    <property type="entry name" value="Glycogen Phosphorylase B"/>
    <property type="match status" value="2"/>
</dbReference>
<dbReference type="GO" id="GO:0016758">
    <property type="term" value="F:hexosyltransferase activity"/>
    <property type="evidence" value="ECO:0007669"/>
    <property type="project" value="TreeGrafter"/>
</dbReference>
<dbReference type="Proteomes" id="UP000076079">
    <property type="component" value="Chromosome"/>
</dbReference>
<dbReference type="EMBL" id="CP015136">
    <property type="protein sequence ID" value="AMY12636.1"/>
    <property type="molecule type" value="Genomic_DNA"/>
</dbReference>
<gene>
    <name evidence="2" type="primary">kanE</name>
    <name evidence="2" type="ORF">LuPra_05917</name>
</gene>
<evidence type="ECO:0000259" key="1">
    <source>
        <dbReference type="Pfam" id="PF00534"/>
    </source>
</evidence>
<reference evidence="3" key="2">
    <citation type="submission" date="2016-04" db="EMBL/GenBank/DDBJ databases">
        <title>First Complete Genome Sequence of a Subdivision 6 Acidobacterium.</title>
        <authorList>
            <person name="Huang S."/>
            <person name="Vieira S."/>
            <person name="Bunk B."/>
            <person name="Riedel T."/>
            <person name="Sproeer C."/>
            <person name="Overmann J."/>
        </authorList>
    </citation>
    <scope>NUCLEOTIDE SEQUENCE [LARGE SCALE GENOMIC DNA]</scope>
    <source>
        <strain evidence="3">DSM 100886 HEG_-6_39</strain>
    </source>
</reference>
<sequence>MPFVKGGAEALVRELVRQLEVHGCLVERVSVPFKWYPKQELMAHAAAWRLLDLSESCGRPIDLVIPTKFPTYCVRHPRKVTWLMHQYRAAYDLCGTEYADFDHREEDTAVRERIRDLDREMLGECAGVYTISRTTSDRLTRFNGVPSTPLYHPSPLAPRLRAGEYGEYFLSVGRLETVKRVELAISAMAYVPPPMRLLVAGEGTYRHGLEQRIEALGLGDRVSLLGAVDEATLIDLYAGARGVVFAPFDEDYGYVTLEAFEARKPVVTASDSGGVLEFVQDDVNGLVCPPDAAAIGACLADLAARPERAAALGEAGYDSTRAISWDGVVAALTASSARREESPVA</sequence>
<dbReference type="PANTHER" id="PTHR45947:SF3">
    <property type="entry name" value="SULFOQUINOVOSYL TRANSFERASE SQD2"/>
    <property type="match status" value="1"/>
</dbReference>
<reference evidence="2 3" key="1">
    <citation type="journal article" date="2016" name="Genome Announc.">
        <title>First Complete Genome Sequence of a Subdivision 6 Acidobacterium Strain.</title>
        <authorList>
            <person name="Huang S."/>
            <person name="Vieira S."/>
            <person name="Bunk B."/>
            <person name="Riedel T."/>
            <person name="Sproer C."/>
            <person name="Overmann J."/>
        </authorList>
    </citation>
    <scope>NUCLEOTIDE SEQUENCE [LARGE SCALE GENOMIC DNA]</scope>
    <source>
        <strain evidence="3">DSM 100886 HEG_-6_39</strain>
    </source>
</reference>
<dbReference type="EC" id="2.4.1.-" evidence="2"/>
<dbReference type="AlphaFoldDB" id="A0A143PWK0"/>
<dbReference type="InterPro" id="IPR050194">
    <property type="entry name" value="Glycosyltransferase_grp1"/>
</dbReference>
<keyword evidence="3" id="KW-1185">Reference proteome</keyword>
<evidence type="ECO:0000313" key="2">
    <source>
        <dbReference type="EMBL" id="AMY12636.1"/>
    </source>
</evidence>
<dbReference type="KEGG" id="abac:LuPra_05917"/>
<dbReference type="CDD" id="cd03801">
    <property type="entry name" value="GT4_PimA-like"/>
    <property type="match status" value="1"/>
</dbReference>
<dbReference type="InterPro" id="IPR001296">
    <property type="entry name" value="Glyco_trans_1"/>
</dbReference>
<organism evidence="2 3">
    <name type="scientific">Luteitalea pratensis</name>
    <dbReference type="NCBI Taxonomy" id="1855912"/>
    <lineage>
        <taxon>Bacteria</taxon>
        <taxon>Pseudomonadati</taxon>
        <taxon>Acidobacteriota</taxon>
        <taxon>Vicinamibacteria</taxon>
        <taxon>Vicinamibacterales</taxon>
        <taxon>Vicinamibacteraceae</taxon>
        <taxon>Luteitalea</taxon>
    </lineage>
</organism>
<dbReference type="Pfam" id="PF00534">
    <property type="entry name" value="Glycos_transf_1"/>
    <property type="match status" value="1"/>
</dbReference>